<dbReference type="Gene3D" id="2.40.50.140">
    <property type="entry name" value="Nucleic acid-binding proteins"/>
    <property type="match status" value="2"/>
</dbReference>
<dbReference type="FunFam" id="2.40.50.140:FF:000009">
    <property type="entry name" value="Elongation factor P"/>
    <property type="match status" value="1"/>
</dbReference>
<evidence type="ECO:0000256" key="3">
    <source>
        <dbReference type="ARBA" id="ARBA00009479"/>
    </source>
</evidence>
<evidence type="ECO:0000256" key="2">
    <source>
        <dbReference type="ARBA" id="ARBA00004815"/>
    </source>
</evidence>
<comment type="subcellular location">
    <subcellularLocation>
        <location evidence="1 7">Cytoplasm</location>
    </subcellularLocation>
</comment>
<evidence type="ECO:0000259" key="10">
    <source>
        <dbReference type="SMART" id="SM00841"/>
    </source>
</evidence>
<evidence type="ECO:0000256" key="5">
    <source>
        <dbReference type="ARBA" id="ARBA00022768"/>
    </source>
</evidence>
<sequence length="186" mass="21047">MKNAKEIRAGNIIKIGNDVFIVQKAEFSKSGRSSAVVKFKFKNLLTNAKSETVLKAADKVDDIILDKQKMVYIYENGGQYAFQNQETWEELNLTKEDLGDALKYLEENMEILVVFYEGRAVGIEMPTTLDREVVYTEPGLKGDTTGRALKSAELSTGHEIMVPLFINQGDIIRIDTRTDEYLERAK</sequence>
<dbReference type="Pfam" id="PF08207">
    <property type="entry name" value="EFP_N"/>
    <property type="match status" value="1"/>
</dbReference>
<dbReference type="HAMAP" id="MF_00141">
    <property type="entry name" value="EF_P"/>
    <property type="match status" value="1"/>
</dbReference>
<keyword evidence="13" id="KW-1185">Reference proteome</keyword>
<keyword evidence="5 7" id="KW-0251">Elongation factor</keyword>
<dbReference type="NCBIfam" id="NF001810">
    <property type="entry name" value="PRK00529.1"/>
    <property type="match status" value="1"/>
</dbReference>
<dbReference type="AlphaFoldDB" id="A0AAU9DI47"/>
<evidence type="ECO:0000256" key="1">
    <source>
        <dbReference type="ARBA" id="ARBA00004496"/>
    </source>
</evidence>
<organism evidence="12 13">
    <name type="scientific">Haliovirga abyssi</name>
    <dbReference type="NCBI Taxonomy" id="2996794"/>
    <lineage>
        <taxon>Bacteria</taxon>
        <taxon>Fusobacteriati</taxon>
        <taxon>Fusobacteriota</taxon>
        <taxon>Fusobacteriia</taxon>
        <taxon>Fusobacteriales</taxon>
        <taxon>Haliovirgaceae</taxon>
        <taxon>Haliovirga</taxon>
    </lineage>
</organism>
<dbReference type="PANTHER" id="PTHR30053">
    <property type="entry name" value="ELONGATION FACTOR P"/>
    <property type="match status" value="1"/>
</dbReference>
<evidence type="ECO:0000313" key="12">
    <source>
        <dbReference type="EMBL" id="BDU50429.1"/>
    </source>
</evidence>
<dbReference type="GO" id="GO:0003746">
    <property type="term" value="F:translation elongation factor activity"/>
    <property type="evidence" value="ECO:0007669"/>
    <property type="project" value="UniProtKB-UniRule"/>
</dbReference>
<dbReference type="PANTHER" id="PTHR30053:SF12">
    <property type="entry name" value="ELONGATION FACTOR P (EF-P) FAMILY PROTEIN"/>
    <property type="match status" value="1"/>
</dbReference>
<dbReference type="SUPFAM" id="SSF50249">
    <property type="entry name" value="Nucleic acid-binding proteins"/>
    <property type="match status" value="2"/>
</dbReference>
<dbReference type="Pfam" id="PF01132">
    <property type="entry name" value="EFP"/>
    <property type="match status" value="1"/>
</dbReference>
<dbReference type="InterPro" id="IPR001059">
    <property type="entry name" value="Transl_elong_P/YeiP_cen"/>
</dbReference>
<dbReference type="RefSeq" id="WP_307905359.1">
    <property type="nucleotide sequence ID" value="NZ_AP027059.1"/>
</dbReference>
<evidence type="ECO:0000256" key="4">
    <source>
        <dbReference type="ARBA" id="ARBA00022490"/>
    </source>
</evidence>
<dbReference type="PROSITE" id="PS01275">
    <property type="entry name" value="EFP"/>
    <property type="match status" value="1"/>
</dbReference>
<dbReference type="KEGG" id="haby:HLVA_09980"/>
<feature type="domain" description="Elongation factor P C-terminal" evidence="10">
    <location>
        <begin position="129"/>
        <end position="184"/>
    </location>
</feature>
<feature type="domain" description="Translation elongation factor P/YeiP central" evidence="11">
    <location>
        <begin position="67"/>
        <end position="121"/>
    </location>
</feature>
<dbReference type="InterPro" id="IPR014722">
    <property type="entry name" value="Rib_uL2_dom2"/>
</dbReference>
<dbReference type="InterPro" id="IPR012340">
    <property type="entry name" value="NA-bd_OB-fold"/>
</dbReference>
<reference evidence="12 13" key="1">
    <citation type="submission" date="2022-11" db="EMBL/GenBank/DDBJ databases">
        <title>Haliovirga abyssi gen. nov., sp. nov., a mesophilic fermentative bacterium isolated from the Iheya North hydrothermal field and the proposal of Haliovirgaceae fam. nov.</title>
        <authorList>
            <person name="Miyazaki U."/>
            <person name="Tame A."/>
            <person name="Miyazaki J."/>
            <person name="Takai K."/>
            <person name="Sawayama S."/>
            <person name="Kitajima M."/>
            <person name="Okamoto A."/>
            <person name="Nakagawa S."/>
        </authorList>
    </citation>
    <scope>NUCLEOTIDE SEQUENCE [LARGE SCALE GENOMIC DNA]</scope>
    <source>
        <strain evidence="12 13">IC12</strain>
    </source>
</reference>
<dbReference type="InterPro" id="IPR011768">
    <property type="entry name" value="Transl_elongation_fac_P"/>
</dbReference>
<dbReference type="InterPro" id="IPR013185">
    <property type="entry name" value="Transl_elong_KOW-like"/>
</dbReference>
<dbReference type="Gene3D" id="2.30.30.30">
    <property type="match status" value="1"/>
</dbReference>
<evidence type="ECO:0000259" key="11">
    <source>
        <dbReference type="SMART" id="SM01185"/>
    </source>
</evidence>
<dbReference type="GO" id="GO:0043043">
    <property type="term" value="P:peptide biosynthetic process"/>
    <property type="evidence" value="ECO:0007669"/>
    <property type="project" value="InterPro"/>
</dbReference>
<dbReference type="InterPro" id="IPR020599">
    <property type="entry name" value="Transl_elong_fac_P/YeiP"/>
</dbReference>
<protein>
    <recommendedName>
        <fullName evidence="7 8">Elongation factor P</fullName>
        <shortName evidence="7">EF-P</shortName>
    </recommendedName>
</protein>
<comment type="similarity">
    <text evidence="3 7 9">Belongs to the elongation factor P family.</text>
</comment>
<dbReference type="InterPro" id="IPR015365">
    <property type="entry name" value="Elong-fact-P_C"/>
</dbReference>
<keyword evidence="6 7" id="KW-0648">Protein biosynthesis</keyword>
<comment type="function">
    <text evidence="7">Involved in peptide bond synthesis. Stimulates efficient translation and peptide-bond synthesis on native or reconstituted 70S ribosomes in vitro. Probably functions indirectly by altering the affinity of the ribosome for aminoacyl-tRNA, thus increasing their reactivity as acceptors for peptidyl transferase.</text>
</comment>
<evidence type="ECO:0000313" key="13">
    <source>
        <dbReference type="Proteomes" id="UP001321582"/>
    </source>
</evidence>
<dbReference type="NCBIfam" id="TIGR00038">
    <property type="entry name" value="efp"/>
    <property type="match status" value="1"/>
</dbReference>
<dbReference type="FunFam" id="2.40.50.140:FF:000004">
    <property type="entry name" value="Elongation factor P"/>
    <property type="match status" value="1"/>
</dbReference>
<evidence type="ECO:0000256" key="9">
    <source>
        <dbReference type="RuleBase" id="RU004389"/>
    </source>
</evidence>
<dbReference type="Pfam" id="PF09285">
    <property type="entry name" value="Elong-fact-P_C"/>
    <property type="match status" value="1"/>
</dbReference>
<dbReference type="InterPro" id="IPR013852">
    <property type="entry name" value="Transl_elong_P/YeiP_CS"/>
</dbReference>
<name>A0AAU9DI47_9FUSO</name>
<dbReference type="PIRSF" id="PIRSF005901">
    <property type="entry name" value="EF-P"/>
    <property type="match status" value="1"/>
</dbReference>
<dbReference type="SMART" id="SM01185">
    <property type="entry name" value="EFP"/>
    <property type="match status" value="1"/>
</dbReference>
<evidence type="ECO:0000256" key="7">
    <source>
        <dbReference type="HAMAP-Rule" id="MF_00141"/>
    </source>
</evidence>
<evidence type="ECO:0000256" key="8">
    <source>
        <dbReference type="NCBIfam" id="TIGR00038"/>
    </source>
</evidence>
<dbReference type="SMART" id="SM00841">
    <property type="entry name" value="Elong-fact-P_C"/>
    <property type="match status" value="1"/>
</dbReference>
<proteinExistence type="inferred from homology"/>
<accession>A0AAU9DI47</accession>
<dbReference type="GO" id="GO:0005829">
    <property type="term" value="C:cytosol"/>
    <property type="evidence" value="ECO:0007669"/>
    <property type="project" value="UniProtKB-ARBA"/>
</dbReference>
<comment type="pathway">
    <text evidence="2 7">Protein biosynthesis; polypeptide chain elongation.</text>
</comment>
<dbReference type="SUPFAM" id="SSF50104">
    <property type="entry name" value="Translation proteins SH3-like domain"/>
    <property type="match status" value="1"/>
</dbReference>
<dbReference type="InterPro" id="IPR008991">
    <property type="entry name" value="Translation_prot_SH3-like_sf"/>
</dbReference>
<gene>
    <name evidence="7 12" type="primary">efp</name>
    <name evidence="12" type="ORF">HLVA_09980</name>
</gene>
<keyword evidence="4 7" id="KW-0963">Cytoplasm</keyword>
<evidence type="ECO:0000256" key="6">
    <source>
        <dbReference type="ARBA" id="ARBA00022917"/>
    </source>
</evidence>
<dbReference type="CDD" id="cd05794">
    <property type="entry name" value="S1_EF-P_repeat_2"/>
    <property type="match status" value="1"/>
</dbReference>
<dbReference type="Proteomes" id="UP001321582">
    <property type="component" value="Chromosome"/>
</dbReference>
<dbReference type="EMBL" id="AP027059">
    <property type="protein sequence ID" value="BDU50429.1"/>
    <property type="molecule type" value="Genomic_DNA"/>
</dbReference>
<dbReference type="FunFam" id="2.30.30.30:FF:000003">
    <property type="entry name" value="Elongation factor P"/>
    <property type="match status" value="1"/>
</dbReference>